<name>M5S9P2_9BACT</name>
<sequence>MLSVRRFKHQVKTNHIDVHSSALAKADMLAIKVPATPPAERVVLRQTTMGFVASSVR</sequence>
<organism evidence="1 2">
    <name type="scientific">Rhodopirellula europaea SH398</name>
    <dbReference type="NCBI Taxonomy" id="1263868"/>
    <lineage>
        <taxon>Bacteria</taxon>
        <taxon>Pseudomonadati</taxon>
        <taxon>Planctomycetota</taxon>
        <taxon>Planctomycetia</taxon>
        <taxon>Pirellulales</taxon>
        <taxon>Pirellulaceae</taxon>
        <taxon>Rhodopirellula</taxon>
    </lineage>
</organism>
<protein>
    <submittedName>
        <fullName evidence="1">Uncharacterized protein</fullName>
    </submittedName>
</protein>
<comment type="caution">
    <text evidence="1">The sequence shown here is derived from an EMBL/GenBank/DDBJ whole genome shotgun (WGS) entry which is preliminary data.</text>
</comment>
<gene>
    <name evidence="1" type="ORF">RESH_01167</name>
</gene>
<dbReference type="Proteomes" id="UP000011996">
    <property type="component" value="Unassembled WGS sequence"/>
</dbReference>
<evidence type="ECO:0000313" key="2">
    <source>
        <dbReference type="Proteomes" id="UP000011996"/>
    </source>
</evidence>
<accession>M5S9P2</accession>
<dbReference type="PATRIC" id="fig|1263868.3.peg.1253"/>
<dbReference type="EMBL" id="ANOF01000042">
    <property type="protein sequence ID" value="EMI28206.1"/>
    <property type="molecule type" value="Genomic_DNA"/>
</dbReference>
<evidence type="ECO:0000313" key="1">
    <source>
        <dbReference type="EMBL" id="EMI28206.1"/>
    </source>
</evidence>
<reference evidence="1 2" key="1">
    <citation type="journal article" date="2013" name="Mar. Genomics">
        <title>Expression of sulfatases in Rhodopirellula baltica and the diversity of sulfatases in the genus Rhodopirellula.</title>
        <authorList>
            <person name="Wegner C.E."/>
            <person name="Richter-Heitmann T."/>
            <person name="Klindworth A."/>
            <person name="Klockow C."/>
            <person name="Richter M."/>
            <person name="Achstetter T."/>
            <person name="Glockner F.O."/>
            <person name="Harder J."/>
        </authorList>
    </citation>
    <scope>NUCLEOTIDE SEQUENCE [LARGE SCALE GENOMIC DNA]</scope>
    <source>
        <strain evidence="1 2">SH398</strain>
    </source>
</reference>
<dbReference type="AlphaFoldDB" id="M5S9P2"/>
<proteinExistence type="predicted"/>